<dbReference type="AlphaFoldDB" id="A0A368X4E4"/>
<reference evidence="1 2" key="1">
    <citation type="submission" date="2018-07" db="EMBL/GenBank/DDBJ databases">
        <title>Freshwater and sediment microbial communities from various areas in North America, analyzing microbe dynamics in response to fracking.</title>
        <authorList>
            <person name="Lamendella R."/>
        </authorList>
    </citation>
    <scope>NUCLEOTIDE SEQUENCE [LARGE SCALE GENOMIC DNA]</scope>
    <source>
        <strain evidence="1 2">105B</strain>
    </source>
</reference>
<evidence type="ECO:0000313" key="1">
    <source>
        <dbReference type="EMBL" id="RCW62891.1"/>
    </source>
</evidence>
<organism evidence="1 2">
    <name type="scientific">Marinobacter nauticus</name>
    <name type="common">Marinobacter hydrocarbonoclasticus</name>
    <name type="synonym">Marinobacter aquaeolei</name>
    <dbReference type="NCBI Taxonomy" id="2743"/>
    <lineage>
        <taxon>Bacteria</taxon>
        <taxon>Pseudomonadati</taxon>
        <taxon>Pseudomonadota</taxon>
        <taxon>Gammaproteobacteria</taxon>
        <taxon>Pseudomonadales</taxon>
        <taxon>Marinobacteraceae</taxon>
        <taxon>Marinobacter</taxon>
    </lineage>
</organism>
<evidence type="ECO:0000313" key="2">
    <source>
        <dbReference type="Proteomes" id="UP000253647"/>
    </source>
</evidence>
<comment type="caution">
    <text evidence="1">The sequence shown here is derived from an EMBL/GenBank/DDBJ whole genome shotgun (WGS) entry which is preliminary data.</text>
</comment>
<accession>A0A368X4E4</accession>
<dbReference type="EMBL" id="QPJI01000020">
    <property type="protein sequence ID" value="RCW62891.1"/>
    <property type="molecule type" value="Genomic_DNA"/>
</dbReference>
<name>A0A368X4E4_MARNT</name>
<protein>
    <submittedName>
        <fullName evidence="1">Uncharacterized protein</fullName>
    </submittedName>
</protein>
<dbReference type="Proteomes" id="UP000253647">
    <property type="component" value="Unassembled WGS sequence"/>
</dbReference>
<gene>
    <name evidence="1" type="ORF">DET61_12013</name>
</gene>
<proteinExistence type="predicted"/>
<sequence length="85" mass="9473">MRWQYGLMLELDPQSVSEVRFFCAPIPGSTFTAKGDELEPRSDGALFVEGPVLLVSAETTARLCKKLAPPCNAKPLFQGWDILMW</sequence>